<name>A0A1E3JBY7_9TREE</name>
<comment type="caution">
    <text evidence="1">The sequence shown here is derived from an EMBL/GenBank/DDBJ whole genome shotgun (WGS) entry which is preliminary data.</text>
</comment>
<dbReference type="AlphaFoldDB" id="A0A1E3JBY7"/>
<dbReference type="GeneID" id="30192821"/>
<organism evidence="1 2">
    <name type="scientific">Cryptococcus wingfieldii CBS 7118</name>
    <dbReference type="NCBI Taxonomy" id="1295528"/>
    <lineage>
        <taxon>Eukaryota</taxon>
        <taxon>Fungi</taxon>
        <taxon>Dikarya</taxon>
        <taxon>Basidiomycota</taxon>
        <taxon>Agaricomycotina</taxon>
        <taxon>Tremellomycetes</taxon>
        <taxon>Tremellales</taxon>
        <taxon>Cryptococcaceae</taxon>
        <taxon>Cryptococcus</taxon>
    </lineage>
</organism>
<evidence type="ECO:0000313" key="2">
    <source>
        <dbReference type="Proteomes" id="UP000094819"/>
    </source>
</evidence>
<dbReference type="Proteomes" id="UP000094819">
    <property type="component" value="Unassembled WGS sequence"/>
</dbReference>
<sequence>MISHSHPYLLGSLTFPLPHLFSSIILLPAPPSNGSDMLENHPGPSFNVLALTFDIPNYERVDVIRGEDPAGREPDLEVSPRNTSRLGGGWDWGASHEVITISAAPALPSPPPSPVYNTTHHRRPPSITTIAPPTAPFQVRPTFTVEARAIQEADDLLRRRLSSSQRAGEGDEGSAIWFG</sequence>
<accession>A0A1E3JBY7</accession>
<dbReference type="EMBL" id="AWGH01000009">
    <property type="protein sequence ID" value="ODN98364.1"/>
    <property type="molecule type" value="Genomic_DNA"/>
</dbReference>
<proteinExistence type="predicted"/>
<gene>
    <name evidence="1" type="ORF">L198_03608</name>
</gene>
<evidence type="ECO:0000313" key="1">
    <source>
        <dbReference type="EMBL" id="ODN98364.1"/>
    </source>
</evidence>
<dbReference type="RefSeq" id="XP_019032226.1">
    <property type="nucleotide sequence ID" value="XM_019175736.1"/>
</dbReference>
<reference evidence="1 2" key="1">
    <citation type="submission" date="2016-06" db="EMBL/GenBank/DDBJ databases">
        <title>Evolution of pathogenesis and genome organization in the Tremellales.</title>
        <authorList>
            <person name="Cuomo C."/>
            <person name="Litvintseva A."/>
            <person name="Heitman J."/>
            <person name="Chen Y."/>
            <person name="Sun S."/>
            <person name="Springer D."/>
            <person name="Dromer F."/>
            <person name="Young S."/>
            <person name="Zeng Q."/>
            <person name="Chapman S."/>
            <person name="Gujja S."/>
            <person name="Saif S."/>
            <person name="Birren B."/>
        </authorList>
    </citation>
    <scope>NUCLEOTIDE SEQUENCE [LARGE SCALE GENOMIC DNA]</scope>
    <source>
        <strain evidence="1 2">CBS 7118</strain>
    </source>
</reference>
<protein>
    <submittedName>
        <fullName evidence="1">Uncharacterized protein</fullName>
    </submittedName>
</protein>
<keyword evidence="2" id="KW-1185">Reference proteome</keyword>